<comment type="caution">
    <text evidence="1">The sequence shown here is derived from an EMBL/GenBank/DDBJ whole genome shotgun (WGS) entry which is preliminary data.</text>
</comment>
<evidence type="ECO:0000313" key="2">
    <source>
        <dbReference type="Proteomes" id="UP001234178"/>
    </source>
</evidence>
<reference evidence="1 2" key="1">
    <citation type="journal article" date="2023" name="Nucleic Acids Res.">
        <title>The hologenome of Daphnia magna reveals possible DNA methylation and microbiome-mediated evolution of the host genome.</title>
        <authorList>
            <person name="Chaturvedi A."/>
            <person name="Li X."/>
            <person name="Dhandapani V."/>
            <person name="Marshall H."/>
            <person name="Kissane S."/>
            <person name="Cuenca-Cambronero M."/>
            <person name="Asole G."/>
            <person name="Calvet F."/>
            <person name="Ruiz-Romero M."/>
            <person name="Marangio P."/>
            <person name="Guigo R."/>
            <person name="Rago D."/>
            <person name="Mirbahai L."/>
            <person name="Eastwood N."/>
            <person name="Colbourne J.K."/>
            <person name="Zhou J."/>
            <person name="Mallon E."/>
            <person name="Orsini L."/>
        </authorList>
    </citation>
    <scope>NUCLEOTIDE SEQUENCE [LARGE SCALE GENOMIC DNA]</scope>
    <source>
        <strain evidence="1">LRV0_1</strain>
    </source>
</reference>
<proteinExistence type="predicted"/>
<gene>
    <name evidence="1" type="ORF">OUZ56_013249</name>
</gene>
<protein>
    <submittedName>
        <fullName evidence="1">Uncharacterized protein</fullName>
    </submittedName>
</protein>
<evidence type="ECO:0000313" key="1">
    <source>
        <dbReference type="EMBL" id="KAK4008094.1"/>
    </source>
</evidence>
<keyword evidence="2" id="KW-1185">Reference proteome</keyword>
<dbReference type="Proteomes" id="UP001234178">
    <property type="component" value="Unassembled WGS sequence"/>
</dbReference>
<name>A0ABQ9Z653_9CRUS</name>
<dbReference type="EMBL" id="JAOYFB010000002">
    <property type="protein sequence ID" value="KAK4008094.1"/>
    <property type="molecule type" value="Genomic_DNA"/>
</dbReference>
<accession>A0ABQ9Z653</accession>
<organism evidence="1 2">
    <name type="scientific">Daphnia magna</name>
    <dbReference type="NCBI Taxonomy" id="35525"/>
    <lineage>
        <taxon>Eukaryota</taxon>
        <taxon>Metazoa</taxon>
        <taxon>Ecdysozoa</taxon>
        <taxon>Arthropoda</taxon>
        <taxon>Crustacea</taxon>
        <taxon>Branchiopoda</taxon>
        <taxon>Diplostraca</taxon>
        <taxon>Cladocera</taxon>
        <taxon>Anomopoda</taxon>
        <taxon>Daphniidae</taxon>
        <taxon>Daphnia</taxon>
    </lineage>
</organism>
<sequence>MAILEVCLPQVVTSASVGLCLVMYKKPKRKAGLEESEIASRTTQDTIFTSTCDEVLAIEFI</sequence>